<dbReference type="AlphaFoldDB" id="B1I423"/>
<feature type="domain" description="Cysteine-rich" evidence="2">
    <location>
        <begin position="5"/>
        <end position="86"/>
    </location>
</feature>
<organism evidence="3 4">
    <name type="scientific">Desulforudis audaxviator (strain MP104C)</name>
    <dbReference type="NCBI Taxonomy" id="477974"/>
    <lineage>
        <taxon>Bacteria</taxon>
        <taxon>Bacillati</taxon>
        <taxon>Bacillota</taxon>
        <taxon>Clostridia</taxon>
        <taxon>Thermoanaerobacterales</taxon>
        <taxon>Candidatus Desulforudaceae</taxon>
        <taxon>Candidatus Desulforudis</taxon>
    </lineage>
</organism>
<proteinExistence type="predicted"/>
<reference evidence="4" key="1">
    <citation type="submission" date="2007-10" db="EMBL/GenBank/DDBJ databases">
        <title>Complete sequence of chromosome of Desulforudis audaxviator MP104C.</title>
        <authorList>
            <person name="Copeland A."/>
            <person name="Lucas S."/>
            <person name="Lapidus A."/>
            <person name="Barry K."/>
            <person name="Glavina del Rio T."/>
            <person name="Dalin E."/>
            <person name="Tice H."/>
            <person name="Bruce D."/>
            <person name="Pitluck S."/>
            <person name="Lowry S.R."/>
            <person name="Larimer F."/>
            <person name="Land M.L."/>
            <person name="Hauser L."/>
            <person name="Kyrpides N."/>
            <person name="Ivanova N.N."/>
            <person name="Richardson P."/>
        </authorList>
    </citation>
    <scope>NUCLEOTIDE SEQUENCE [LARGE SCALE GENOMIC DNA]</scope>
    <source>
        <strain evidence="4">MP104C</strain>
    </source>
</reference>
<dbReference type="RefSeq" id="WP_012302347.1">
    <property type="nucleotide sequence ID" value="NC_010424.1"/>
</dbReference>
<dbReference type="Pfam" id="PF02754">
    <property type="entry name" value="CCG"/>
    <property type="match status" value="2"/>
</dbReference>
<dbReference type="InterPro" id="IPR051278">
    <property type="entry name" value="HdrB/HdrD_reductase"/>
</dbReference>
<reference evidence="3 4" key="2">
    <citation type="journal article" date="2008" name="Science">
        <title>Environmental genomics reveals a single-species ecosystem deep within Earth.</title>
        <authorList>
            <person name="Chivian D."/>
            <person name="Brodie E.L."/>
            <person name="Alm E.J."/>
            <person name="Culley D.E."/>
            <person name="Dehal P.S."/>
            <person name="Desantis T.Z."/>
            <person name="Gihring T.M."/>
            <person name="Lapidus A."/>
            <person name="Lin L.H."/>
            <person name="Lowry S.R."/>
            <person name="Moser D.P."/>
            <person name="Richardson P.M."/>
            <person name="Southam G."/>
            <person name="Wanger G."/>
            <person name="Pratt L.M."/>
            <person name="Andersen G.L."/>
            <person name="Hazen T.C."/>
            <person name="Brockman F.J."/>
            <person name="Arkin A.P."/>
            <person name="Onstott T.C."/>
        </authorList>
    </citation>
    <scope>NUCLEOTIDE SEQUENCE [LARGE SCALE GENOMIC DNA]</scope>
    <source>
        <strain evidence="3 4">MP104C</strain>
    </source>
</reference>
<name>B1I423_DESAP</name>
<sequence length="282" mass="30987">MGIPYFPGCTLHVKAKELDDSTRAALAALGVELAELPEWTCCGTVFPLAQNNYMGMVASARILSNAAKQGDGRLVTVCSFCYHVLKRVNFAIKNNDEARTKLKEYLEEDYDGGLSLLHPLELLRDEVGFDALRNRVGERLKGVKVACYYGCMLSRPAREMDFGAPENPTIMEEFVEALGAEPVDFPGKTKCCGSYQVLNEHELVAGRVKDIFKAASLCGSQVIITSCPLCRFNLDTFGEAENRSKIPVLYFTQLLGIALEIPIDRLGLAGQDGDPKPLLREA</sequence>
<dbReference type="Gene3D" id="1.20.1050.140">
    <property type="match status" value="1"/>
</dbReference>
<dbReference type="PANTHER" id="PTHR42947:SF1">
    <property type="entry name" value="COB--COM HETERODISULFIDE REDUCTASE SUBUNIT B 1"/>
    <property type="match status" value="1"/>
</dbReference>
<dbReference type="Proteomes" id="UP000008544">
    <property type="component" value="Chromosome"/>
</dbReference>
<dbReference type="OrthoDB" id="9777685at2"/>
<keyword evidence="4" id="KW-1185">Reference proteome</keyword>
<dbReference type="HOGENOM" id="CLU_052147_1_0_9"/>
<protein>
    <submittedName>
        <fullName evidence="3">CoB--CoM heterodisulfide reductase</fullName>
        <ecNumber evidence="3">1.8.98.1</ecNumber>
    </submittedName>
</protein>
<feature type="domain" description="Cysteine-rich" evidence="2">
    <location>
        <begin position="145"/>
        <end position="235"/>
    </location>
</feature>
<dbReference type="STRING" id="477974.Daud_1251"/>
<evidence type="ECO:0000259" key="2">
    <source>
        <dbReference type="Pfam" id="PF02754"/>
    </source>
</evidence>
<keyword evidence="1 3" id="KW-0560">Oxidoreductase</keyword>
<dbReference type="eggNOG" id="COG2048">
    <property type="taxonomic scope" value="Bacteria"/>
</dbReference>
<dbReference type="PANTHER" id="PTHR42947">
    <property type="entry name" value="COB--COM HETERODISULFIDE REDUCTASE SUBUNIT B 1"/>
    <property type="match status" value="1"/>
</dbReference>
<gene>
    <name evidence="3" type="ordered locus">Daud_1251</name>
</gene>
<evidence type="ECO:0000313" key="3">
    <source>
        <dbReference type="EMBL" id="ACA59762.1"/>
    </source>
</evidence>
<accession>B1I423</accession>
<evidence type="ECO:0000313" key="4">
    <source>
        <dbReference type="Proteomes" id="UP000008544"/>
    </source>
</evidence>
<dbReference type="InterPro" id="IPR004017">
    <property type="entry name" value="Cys_rich_dom"/>
</dbReference>
<dbReference type="GO" id="GO:0051912">
    <property type="term" value="F:CoB--CoM heterodisulfide reductase activity"/>
    <property type="evidence" value="ECO:0007669"/>
    <property type="project" value="UniProtKB-EC"/>
</dbReference>
<dbReference type="EMBL" id="CP000860">
    <property type="protein sequence ID" value="ACA59762.1"/>
    <property type="molecule type" value="Genomic_DNA"/>
</dbReference>
<dbReference type="KEGG" id="dau:Daud_1251"/>
<dbReference type="EC" id="1.8.98.1" evidence="3"/>
<evidence type="ECO:0000256" key="1">
    <source>
        <dbReference type="ARBA" id="ARBA00023002"/>
    </source>
</evidence>